<evidence type="ECO:0000256" key="1">
    <source>
        <dbReference type="SAM" id="MobiDB-lite"/>
    </source>
</evidence>
<dbReference type="Proteomes" id="UP001353858">
    <property type="component" value="Unassembled WGS sequence"/>
</dbReference>
<dbReference type="EMBL" id="JARPUR010000003">
    <property type="protein sequence ID" value="KAK4880850.1"/>
    <property type="molecule type" value="Genomic_DNA"/>
</dbReference>
<gene>
    <name evidence="2" type="ORF">RN001_008996</name>
</gene>
<protein>
    <submittedName>
        <fullName evidence="2">Uncharacterized protein</fullName>
    </submittedName>
</protein>
<feature type="region of interest" description="Disordered" evidence="1">
    <location>
        <begin position="133"/>
        <end position="177"/>
    </location>
</feature>
<evidence type="ECO:0000313" key="2">
    <source>
        <dbReference type="EMBL" id="KAK4880850.1"/>
    </source>
</evidence>
<reference evidence="3" key="1">
    <citation type="submission" date="2023-01" db="EMBL/GenBank/DDBJ databases">
        <title>Key to firefly adult light organ development and bioluminescence: homeobox transcription factors regulate luciferase expression and transportation to peroxisome.</title>
        <authorList>
            <person name="Fu X."/>
        </authorList>
    </citation>
    <scope>NUCLEOTIDE SEQUENCE [LARGE SCALE GENOMIC DNA]</scope>
</reference>
<accession>A0AAN7Q5J9</accession>
<dbReference type="AlphaFoldDB" id="A0AAN7Q5J9"/>
<evidence type="ECO:0000313" key="3">
    <source>
        <dbReference type="Proteomes" id="UP001353858"/>
    </source>
</evidence>
<name>A0AAN7Q5J9_9COLE</name>
<comment type="caution">
    <text evidence="2">The sequence shown here is derived from an EMBL/GenBank/DDBJ whole genome shotgun (WGS) entry which is preliminary data.</text>
</comment>
<keyword evidence="3" id="KW-1185">Reference proteome</keyword>
<proteinExistence type="predicted"/>
<organism evidence="2 3">
    <name type="scientific">Aquatica leii</name>
    <dbReference type="NCBI Taxonomy" id="1421715"/>
    <lineage>
        <taxon>Eukaryota</taxon>
        <taxon>Metazoa</taxon>
        <taxon>Ecdysozoa</taxon>
        <taxon>Arthropoda</taxon>
        <taxon>Hexapoda</taxon>
        <taxon>Insecta</taxon>
        <taxon>Pterygota</taxon>
        <taxon>Neoptera</taxon>
        <taxon>Endopterygota</taxon>
        <taxon>Coleoptera</taxon>
        <taxon>Polyphaga</taxon>
        <taxon>Elateriformia</taxon>
        <taxon>Elateroidea</taxon>
        <taxon>Lampyridae</taxon>
        <taxon>Luciolinae</taxon>
        <taxon>Aquatica</taxon>
    </lineage>
</organism>
<sequence>MFKYRATPLACGKSPAELYYGRKIRIQLDAIFPNHSQKSQLVKNHVRSLSVEERVQIRMFQQNREIWEFGYVTERLGSRHYLVKIDSGRIIKRHINQLCSTRVTHRDFKESHSQKHSNATYVTFDVPRLPSRSVEEELPEMPNNAPTPNRDQQPDLPILRRSERTKRQPVFLRDYEL</sequence>